<evidence type="ECO:0000256" key="2">
    <source>
        <dbReference type="ARBA" id="ARBA00007362"/>
    </source>
</evidence>
<reference evidence="8 9" key="1">
    <citation type="submission" date="2018-07" db="EMBL/GenBank/DDBJ databases">
        <title>Genomic Encyclopedia of Type Strains, Phase IV (KMG-IV): sequencing the most valuable type-strain genomes for metagenomic binning, comparative biology and taxonomic classification.</title>
        <authorList>
            <person name="Goeker M."/>
        </authorList>
    </citation>
    <scope>NUCLEOTIDE SEQUENCE [LARGE SCALE GENOMIC DNA]</scope>
    <source>
        <strain evidence="8 9">DSM 21634</strain>
    </source>
</reference>
<evidence type="ECO:0000313" key="8">
    <source>
        <dbReference type="EMBL" id="RCW75971.1"/>
    </source>
</evidence>
<keyword evidence="4 6" id="KW-1133">Transmembrane helix</keyword>
<dbReference type="InterPro" id="IPR000620">
    <property type="entry name" value="EamA_dom"/>
</dbReference>
<dbReference type="OrthoDB" id="4167046at2"/>
<keyword evidence="3 6" id="KW-0812">Transmembrane</keyword>
<organism evidence="8 9">
    <name type="scientific">Pseudorhodoferax soli</name>
    <dbReference type="NCBI Taxonomy" id="545864"/>
    <lineage>
        <taxon>Bacteria</taxon>
        <taxon>Pseudomonadati</taxon>
        <taxon>Pseudomonadota</taxon>
        <taxon>Betaproteobacteria</taxon>
        <taxon>Burkholderiales</taxon>
        <taxon>Comamonadaceae</taxon>
    </lineage>
</organism>
<feature type="transmembrane region" description="Helical" evidence="6">
    <location>
        <begin position="188"/>
        <end position="209"/>
    </location>
</feature>
<dbReference type="InterPro" id="IPR050638">
    <property type="entry name" value="AA-Vitamin_Transporters"/>
</dbReference>
<proteinExistence type="inferred from homology"/>
<name>A0A368Y6Q8_9BURK</name>
<evidence type="ECO:0000256" key="5">
    <source>
        <dbReference type="ARBA" id="ARBA00023136"/>
    </source>
</evidence>
<evidence type="ECO:0000256" key="3">
    <source>
        <dbReference type="ARBA" id="ARBA00022692"/>
    </source>
</evidence>
<feature type="transmembrane region" description="Helical" evidence="6">
    <location>
        <begin position="256"/>
        <end position="275"/>
    </location>
</feature>
<keyword evidence="5 6" id="KW-0472">Membrane</keyword>
<dbReference type="GO" id="GO:0016020">
    <property type="term" value="C:membrane"/>
    <property type="evidence" value="ECO:0007669"/>
    <property type="project" value="UniProtKB-SubCell"/>
</dbReference>
<dbReference type="PANTHER" id="PTHR32322:SF2">
    <property type="entry name" value="EAMA DOMAIN-CONTAINING PROTEIN"/>
    <property type="match status" value="1"/>
</dbReference>
<evidence type="ECO:0000256" key="1">
    <source>
        <dbReference type="ARBA" id="ARBA00004141"/>
    </source>
</evidence>
<sequence length="305" mass="32330">MPSQRLTPSTVALLTLPPLMWASNAIVGRLVAGMIPPVLLNFLRWVLVFALLLPLAAAVLRRGSGLWEHRRGLLLLGLLSVGCYNALQYLALQTSTPINVTLVGSSLPVWMLAIGLLFGAPVSRLQLLGAALSVAGVLVVLARGEAQQLLQLRLVPGDLYMLAATLAWAAYSWLLTRPGYPASLRAHWAGFLMAQVVFGLPWAGAFALGEALWMAPVATAWGWPLAGALLYIALGPSLTAYLCWGAGVRRVGPSTAGFFANLTPLFAVLLSGLVLHEPPRPYHAFAFALIVGGIVVSSRRSAAGT</sequence>
<dbReference type="PANTHER" id="PTHR32322">
    <property type="entry name" value="INNER MEMBRANE TRANSPORTER"/>
    <property type="match status" value="1"/>
</dbReference>
<gene>
    <name evidence="8" type="ORF">DES41_101575</name>
</gene>
<evidence type="ECO:0000256" key="4">
    <source>
        <dbReference type="ARBA" id="ARBA00022989"/>
    </source>
</evidence>
<feature type="transmembrane region" description="Helical" evidence="6">
    <location>
        <begin position="281"/>
        <end position="298"/>
    </location>
</feature>
<comment type="subcellular location">
    <subcellularLocation>
        <location evidence="1">Membrane</location>
        <topology evidence="1">Multi-pass membrane protein</topology>
    </subcellularLocation>
</comment>
<dbReference type="RefSeq" id="WP_114465746.1">
    <property type="nucleotide sequence ID" value="NZ_QPJK01000001.1"/>
</dbReference>
<feature type="transmembrane region" description="Helical" evidence="6">
    <location>
        <begin position="72"/>
        <end position="92"/>
    </location>
</feature>
<dbReference type="Proteomes" id="UP000252884">
    <property type="component" value="Unassembled WGS sequence"/>
</dbReference>
<dbReference type="SUPFAM" id="SSF103481">
    <property type="entry name" value="Multidrug resistance efflux transporter EmrE"/>
    <property type="match status" value="2"/>
</dbReference>
<feature type="domain" description="EamA" evidence="7">
    <location>
        <begin position="156"/>
        <end position="298"/>
    </location>
</feature>
<accession>A0A368Y6Q8</accession>
<feature type="transmembrane region" description="Helical" evidence="6">
    <location>
        <begin position="38"/>
        <end position="60"/>
    </location>
</feature>
<keyword evidence="9" id="KW-1185">Reference proteome</keyword>
<dbReference type="Gene3D" id="1.10.3730.20">
    <property type="match status" value="1"/>
</dbReference>
<dbReference type="InterPro" id="IPR037185">
    <property type="entry name" value="EmrE-like"/>
</dbReference>
<feature type="transmembrane region" description="Helical" evidence="6">
    <location>
        <begin position="125"/>
        <end position="144"/>
    </location>
</feature>
<comment type="similarity">
    <text evidence="2">Belongs to the EamA transporter family.</text>
</comment>
<feature type="transmembrane region" description="Helical" evidence="6">
    <location>
        <begin position="221"/>
        <end position="244"/>
    </location>
</feature>
<evidence type="ECO:0000259" key="7">
    <source>
        <dbReference type="Pfam" id="PF00892"/>
    </source>
</evidence>
<feature type="domain" description="EamA" evidence="7">
    <location>
        <begin position="11"/>
        <end position="141"/>
    </location>
</feature>
<protein>
    <submittedName>
        <fullName evidence="8">EamA-like transporter family protein</fullName>
    </submittedName>
</protein>
<dbReference type="EMBL" id="QPJK01000001">
    <property type="protein sequence ID" value="RCW75971.1"/>
    <property type="molecule type" value="Genomic_DNA"/>
</dbReference>
<dbReference type="Pfam" id="PF00892">
    <property type="entry name" value="EamA"/>
    <property type="match status" value="2"/>
</dbReference>
<evidence type="ECO:0000256" key="6">
    <source>
        <dbReference type="SAM" id="Phobius"/>
    </source>
</evidence>
<feature type="transmembrane region" description="Helical" evidence="6">
    <location>
        <begin position="98"/>
        <end position="118"/>
    </location>
</feature>
<comment type="caution">
    <text evidence="8">The sequence shown here is derived from an EMBL/GenBank/DDBJ whole genome shotgun (WGS) entry which is preliminary data.</text>
</comment>
<dbReference type="AlphaFoldDB" id="A0A368Y6Q8"/>
<evidence type="ECO:0000313" key="9">
    <source>
        <dbReference type="Proteomes" id="UP000252884"/>
    </source>
</evidence>
<feature type="transmembrane region" description="Helical" evidence="6">
    <location>
        <begin position="159"/>
        <end position="176"/>
    </location>
</feature>